<evidence type="ECO:0000313" key="2">
    <source>
        <dbReference type="EMBL" id="CAF1637368.1"/>
    </source>
</evidence>
<feature type="region of interest" description="Disordered" evidence="1">
    <location>
        <begin position="82"/>
        <end position="125"/>
    </location>
</feature>
<evidence type="ECO:0000313" key="3">
    <source>
        <dbReference type="EMBL" id="CAF4470356.1"/>
    </source>
</evidence>
<feature type="region of interest" description="Disordered" evidence="1">
    <location>
        <begin position="36"/>
        <end position="63"/>
    </location>
</feature>
<evidence type="ECO:0000256" key="1">
    <source>
        <dbReference type="SAM" id="MobiDB-lite"/>
    </source>
</evidence>
<comment type="caution">
    <text evidence="3">The sequence shown here is derived from an EMBL/GenBank/DDBJ whole genome shotgun (WGS) entry which is preliminary data.</text>
</comment>
<proteinExistence type="predicted"/>
<sequence length="125" mass="14234">MTTLTAHHSQANDGYCRFANDEAICTDYLREVRRSKENGIYRINLDPSSSNNNSTRQKAMSPYLQKLPHSNLLQQILPPSSLLTIGSSRNHTRRQRATNSANRHHQRLSSAHQSKETNDIYQPSS</sequence>
<dbReference type="EMBL" id="CAJOBA010087613">
    <property type="protein sequence ID" value="CAF4470356.1"/>
    <property type="molecule type" value="Genomic_DNA"/>
</dbReference>
<feature type="compositionally biased region" description="Basic residues" evidence="1">
    <location>
        <begin position="90"/>
        <end position="107"/>
    </location>
</feature>
<feature type="compositionally biased region" description="Polar residues" evidence="1">
    <location>
        <begin position="46"/>
        <end position="58"/>
    </location>
</feature>
<feature type="non-terminal residue" evidence="3">
    <location>
        <position position="1"/>
    </location>
</feature>
<dbReference type="Proteomes" id="UP000682733">
    <property type="component" value="Unassembled WGS sequence"/>
</dbReference>
<dbReference type="EMBL" id="CAJNOK010061145">
    <property type="protein sequence ID" value="CAF1637368.1"/>
    <property type="molecule type" value="Genomic_DNA"/>
</dbReference>
<dbReference type="Proteomes" id="UP000677228">
    <property type="component" value="Unassembled WGS sequence"/>
</dbReference>
<name>A0A8S2X1J5_9BILA</name>
<protein>
    <submittedName>
        <fullName evidence="3">Uncharacterized protein</fullName>
    </submittedName>
</protein>
<dbReference type="AlphaFoldDB" id="A0A8S2X1J5"/>
<evidence type="ECO:0000313" key="4">
    <source>
        <dbReference type="Proteomes" id="UP000682733"/>
    </source>
</evidence>
<reference evidence="3" key="1">
    <citation type="submission" date="2021-02" db="EMBL/GenBank/DDBJ databases">
        <authorList>
            <person name="Nowell W R."/>
        </authorList>
    </citation>
    <scope>NUCLEOTIDE SEQUENCE</scope>
</reference>
<accession>A0A8S2X1J5</accession>
<organism evidence="3 4">
    <name type="scientific">Didymodactylos carnosus</name>
    <dbReference type="NCBI Taxonomy" id="1234261"/>
    <lineage>
        <taxon>Eukaryota</taxon>
        <taxon>Metazoa</taxon>
        <taxon>Spiralia</taxon>
        <taxon>Gnathifera</taxon>
        <taxon>Rotifera</taxon>
        <taxon>Eurotatoria</taxon>
        <taxon>Bdelloidea</taxon>
        <taxon>Philodinida</taxon>
        <taxon>Philodinidae</taxon>
        <taxon>Didymodactylos</taxon>
    </lineage>
</organism>
<gene>
    <name evidence="2" type="ORF">OVA965_LOCUS44088</name>
    <name evidence="3" type="ORF">TMI583_LOCUS46666</name>
</gene>